<sequence length="66" mass="7161">MIFEDAVAYNVLLHYLQSEPFDEGGDLGLIHIVGPSTSKLNFASNSLARFEDKTGDACLLEVMSGL</sequence>
<organism evidence="1 2">
    <name type="scientific">Trichoderma cornu-damae</name>
    <dbReference type="NCBI Taxonomy" id="654480"/>
    <lineage>
        <taxon>Eukaryota</taxon>
        <taxon>Fungi</taxon>
        <taxon>Dikarya</taxon>
        <taxon>Ascomycota</taxon>
        <taxon>Pezizomycotina</taxon>
        <taxon>Sordariomycetes</taxon>
        <taxon>Hypocreomycetidae</taxon>
        <taxon>Hypocreales</taxon>
        <taxon>Hypocreaceae</taxon>
        <taxon>Trichoderma</taxon>
    </lineage>
</organism>
<gene>
    <name evidence="1" type="ORF">Trco_004686</name>
</gene>
<keyword evidence="2" id="KW-1185">Reference proteome</keyword>
<comment type="caution">
    <text evidence="1">The sequence shown here is derived from an EMBL/GenBank/DDBJ whole genome shotgun (WGS) entry which is preliminary data.</text>
</comment>
<proteinExistence type="predicted"/>
<evidence type="ECO:0000313" key="1">
    <source>
        <dbReference type="EMBL" id="KAH6605533.1"/>
    </source>
</evidence>
<protein>
    <submittedName>
        <fullName evidence="1">Uncharacterized protein</fullName>
    </submittedName>
</protein>
<dbReference type="AlphaFoldDB" id="A0A9P8QMT2"/>
<name>A0A9P8QMT2_9HYPO</name>
<accession>A0A9P8QMT2</accession>
<dbReference type="Proteomes" id="UP000827724">
    <property type="component" value="Unassembled WGS sequence"/>
</dbReference>
<dbReference type="EMBL" id="JAIWOZ010000004">
    <property type="protein sequence ID" value="KAH6605533.1"/>
    <property type="molecule type" value="Genomic_DNA"/>
</dbReference>
<reference evidence="1" key="1">
    <citation type="submission" date="2021-08" db="EMBL/GenBank/DDBJ databases">
        <title>Chromosome-Level Trichoderma cornu-damae using Hi-C Data.</title>
        <authorList>
            <person name="Kim C.S."/>
        </authorList>
    </citation>
    <scope>NUCLEOTIDE SEQUENCE</scope>
    <source>
        <strain evidence="1">KA19-0412C</strain>
    </source>
</reference>
<evidence type="ECO:0000313" key="2">
    <source>
        <dbReference type="Proteomes" id="UP000827724"/>
    </source>
</evidence>